<dbReference type="VEuPathDB" id="FungiDB:M747DRAFT_71988"/>
<evidence type="ECO:0000313" key="2">
    <source>
        <dbReference type="EMBL" id="RDH18755.1"/>
    </source>
</evidence>
<name>A0A370BXE9_ASPNG</name>
<dbReference type="AlphaFoldDB" id="A0A370BXE9"/>
<sequence length="142" mass="16287">MRPYRCADRMEGVVRRGNHSPRKRISRDRCLRIIIYQRRNRICWLQGGRCSRSRVRRATLSSNQHPRPSRDLRKYQQKSPQALNGARLIGKLSWTTTTTTATNKTRNSNPGQTRRIACQSSPDDANVGGSSLLLEAIPTRQE</sequence>
<evidence type="ECO:0000313" key="3">
    <source>
        <dbReference type="Proteomes" id="UP000253845"/>
    </source>
</evidence>
<evidence type="ECO:0000256" key="1">
    <source>
        <dbReference type="SAM" id="MobiDB-lite"/>
    </source>
</evidence>
<gene>
    <name evidence="2" type="ORF">M747DRAFT_71988</name>
</gene>
<organism evidence="2 3">
    <name type="scientific">Aspergillus niger ATCC 13496</name>
    <dbReference type="NCBI Taxonomy" id="1353008"/>
    <lineage>
        <taxon>Eukaryota</taxon>
        <taxon>Fungi</taxon>
        <taxon>Dikarya</taxon>
        <taxon>Ascomycota</taxon>
        <taxon>Pezizomycotina</taxon>
        <taxon>Eurotiomycetes</taxon>
        <taxon>Eurotiomycetidae</taxon>
        <taxon>Eurotiales</taxon>
        <taxon>Aspergillaceae</taxon>
        <taxon>Aspergillus</taxon>
        <taxon>Aspergillus subgen. Circumdati</taxon>
    </lineage>
</organism>
<dbReference type="Proteomes" id="UP000253845">
    <property type="component" value="Unassembled WGS sequence"/>
</dbReference>
<dbReference type="EMBL" id="KZ851922">
    <property type="protein sequence ID" value="RDH18755.1"/>
    <property type="molecule type" value="Genomic_DNA"/>
</dbReference>
<feature type="region of interest" description="Disordered" evidence="1">
    <location>
        <begin position="97"/>
        <end position="142"/>
    </location>
</feature>
<accession>A0A370BXE9</accession>
<reference evidence="2 3" key="1">
    <citation type="submission" date="2018-07" db="EMBL/GenBank/DDBJ databases">
        <title>Section-level genome sequencing of Aspergillus section Nigri to investigate inter- and intra-species variation.</title>
        <authorList>
            <consortium name="DOE Joint Genome Institute"/>
            <person name="Vesth T.C."/>
            <person name="Nybo J.L."/>
            <person name="Theobald S."/>
            <person name="Frisvad J.C."/>
            <person name="Larsen T.O."/>
            <person name="Nielsen K.F."/>
            <person name="Hoof J.B."/>
            <person name="Brandl J."/>
            <person name="Salamov A."/>
            <person name="Riley R."/>
            <person name="Gladden J.M."/>
            <person name="Phatale P."/>
            <person name="Nielsen M.T."/>
            <person name="Lyhne E.K."/>
            <person name="Kogle M.E."/>
            <person name="Strasser K."/>
            <person name="McDonnell E."/>
            <person name="Barry K."/>
            <person name="Clum A."/>
            <person name="Chen C."/>
            <person name="Nolan M."/>
            <person name="Sandor L."/>
            <person name="Kuo A."/>
            <person name="Lipzen A."/>
            <person name="Hainaut M."/>
            <person name="Drula E."/>
            <person name="Tsang A."/>
            <person name="Magnuson J.K."/>
            <person name="Henrissat B."/>
            <person name="Wiebenga A."/>
            <person name="Simmons B.A."/>
            <person name="Makela M.R."/>
            <person name="De vries R.P."/>
            <person name="Grigoriev I.V."/>
            <person name="Mortensen U.H."/>
            <person name="Baker S.E."/>
            <person name="Andersen M.R."/>
        </authorList>
    </citation>
    <scope>NUCLEOTIDE SEQUENCE [LARGE SCALE GENOMIC DNA]</scope>
    <source>
        <strain evidence="2 3">ATCC 13496</strain>
    </source>
</reference>
<feature type="region of interest" description="Disordered" evidence="1">
    <location>
        <begin position="54"/>
        <end position="82"/>
    </location>
</feature>
<proteinExistence type="predicted"/>
<feature type="compositionally biased region" description="Polar residues" evidence="1">
    <location>
        <begin position="106"/>
        <end position="123"/>
    </location>
</feature>
<protein>
    <submittedName>
        <fullName evidence="2">Uncharacterized protein</fullName>
    </submittedName>
</protein>